<protein>
    <recommendedName>
        <fullName evidence="1">Capsid Gp10A/Gp10B-like domain-containing protein</fullName>
    </recommendedName>
</protein>
<gene>
    <name evidence="2" type="ORF">C1702_00270</name>
</gene>
<proteinExistence type="predicted"/>
<dbReference type="InterPro" id="IPR049301">
    <property type="entry name" value="Capsid_Gp10A/Gp10B-like_dom"/>
</dbReference>
<evidence type="ECO:0000313" key="2">
    <source>
        <dbReference type="EMBL" id="PPE71474.1"/>
    </source>
</evidence>
<dbReference type="AlphaFoldDB" id="A0A2S5T8Y3"/>
<dbReference type="RefSeq" id="WP_104355668.1">
    <property type="nucleotide sequence ID" value="NZ_CP064338.1"/>
</dbReference>
<keyword evidence="3" id="KW-1185">Reference proteome</keyword>
<dbReference type="EMBL" id="PSNY01000001">
    <property type="protein sequence ID" value="PPE71474.1"/>
    <property type="molecule type" value="Genomic_DNA"/>
</dbReference>
<dbReference type="Proteomes" id="UP000239406">
    <property type="component" value="Unassembled WGS sequence"/>
</dbReference>
<accession>A0A2S5T8Y3</accession>
<feature type="domain" description="Capsid Gp10A/Gp10B-like" evidence="1">
    <location>
        <begin position="50"/>
        <end position="318"/>
    </location>
</feature>
<evidence type="ECO:0000259" key="1">
    <source>
        <dbReference type="Pfam" id="PF21703"/>
    </source>
</evidence>
<comment type="caution">
    <text evidence="2">The sequence shown here is derived from an EMBL/GenBank/DDBJ whole genome shotgun (WGS) entry which is preliminary data.</text>
</comment>
<name>A0A2S5T8Y3_9BURK</name>
<dbReference type="Pfam" id="PF21703">
    <property type="entry name" value="Gp10A-like"/>
    <property type="match status" value="1"/>
</dbReference>
<sequence>MIPGQNKGTGDDRALFLKIAGGEVLKAFTAATIMAGKTRERTISGGKEAQFPRTGVSKAEYLSRGQEMLGNPYLMGEVTVGLDAPLVAHHDIWDFDALMAHFDFRSPIVSDMGQALARTFDQNVMRAIILAARTPQQHAAFNDGGTVHQSADLLSTGNIDGFKWVQELRKVRLALIKKNLPANMPLYGVVSPDVIDAIKWAKDPNSGQYVILDRNFAGGNAADVAGVTETVRVAGITLMASTLLPNTDESSASDVFAKYRADYSNTAGIVWAPDAVATLTLQGLKMETARDTRRLCDVLVASRFNGHGTLRSEFAVELRRPAAGGN</sequence>
<organism evidence="2 3">
    <name type="scientific">Caldimonas thermodepolymerans</name>
    <dbReference type="NCBI Taxonomy" id="215580"/>
    <lineage>
        <taxon>Bacteria</taxon>
        <taxon>Pseudomonadati</taxon>
        <taxon>Pseudomonadota</taxon>
        <taxon>Betaproteobacteria</taxon>
        <taxon>Burkholderiales</taxon>
        <taxon>Sphaerotilaceae</taxon>
        <taxon>Caldimonas</taxon>
    </lineage>
</organism>
<reference evidence="2 3" key="1">
    <citation type="submission" date="2018-02" db="EMBL/GenBank/DDBJ databases">
        <title>Reclassifiation of [Polyangium] brachysporum DSM 7029 as Guopingzhaonella breviflexa gen. nov., sp. nov., a member of the family Comamonadaceae.</title>
        <authorList>
            <person name="Tang B."/>
        </authorList>
    </citation>
    <scope>NUCLEOTIDE SEQUENCE [LARGE SCALE GENOMIC DNA]</scope>
    <source>
        <strain evidence="2 3">DSM 15344</strain>
    </source>
</reference>
<evidence type="ECO:0000313" key="3">
    <source>
        <dbReference type="Proteomes" id="UP000239406"/>
    </source>
</evidence>